<keyword evidence="3" id="KW-0597">Phosphoprotein</keyword>
<dbReference type="InterPro" id="IPR013585">
    <property type="entry name" value="Protocadherin"/>
</dbReference>
<dbReference type="InParanoid" id="A0A6J2WI93"/>
<dbReference type="FunFam" id="2.60.40.60:FF:000034">
    <property type="entry name" value="Protocadherin 1"/>
    <property type="match status" value="1"/>
</dbReference>
<feature type="region of interest" description="Disordered" evidence="13">
    <location>
        <begin position="917"/>
        <end position="989"/>
    </location>
</feature>
<dbReference type="SUPFAM" id="SSF49313">
    <property type="entry name" value="Cadherin-like"/>
    <property type="match status" value="7"/>
</dbReference>
<evidence type="ECO:0000256" key="7">
    <source>
        <dbReference type="ARBA" id="ARBA00022837"/>
    </source>
</evidence>
<dbReference type="GO" id="GO:0005509">
    <property type="term" value="F:calcium ion binding"/>
    <property type="evidence" value="ECO:0007669"/>
    <property type="project" value="UniProtKB-UniRule"/>
</dbReference>
<evidence type="ECO:0000256" key="11">
    <source>
        <dbReference type="ARBA" id="ARBA00023180"/>
    </source>
</evidence>
<feature type="region of interest" description="Disordered" evidence="13">
    <location>
        <begin position="186"/>
        <end position="227"/>
    </location>
</feature>
<keyword evidence="8" id="KW-0130">Cell adhesion</keyword>
<dbReference type="GO" id="GO:0007156">
    <property type="term" value="P:homophilic cell adhesion via plasma membrane adhesion molecules"/>
    <property type="evidence" value="ECO:0007669"/>
    <property type="project" value="InterPro"/>
</dbReference>
<keyword evidence="2" id="KW-1003">Cell membrane</keyword>
<evidence type="ECO:0000256" key="5">
    <source>
        <dbReference type="ARBA" id="ARBA00022729"/>
    </source>
</evidence>
<feature type="compositionally biased region" description="Polar residues" evidence="13">
    <location>
        <begin position="1072"/>
        <end position="1106"/>
    </location>
</feature>
<dbReference type="PROSITE" id="PS00232">
    <property type="entry name" value="CADHERIN_1"/>
    <property type="match status" value="6"/>
</dbReference>
<evidence type="ECO:0000256" key="6">
    <source>
        <dbReference type="ARBA" id="ARBA00022737"/>
    </source>
</evidence>
<dbReference type="GO" id="GO:0005886">
    <property type="term" value="C:plasma membrane"/>
    <property type="evidence" value="ECO:0007669"/>
    <property type="project" value="UniProtKB-SubCell"/>
</dbReference>
<evidence type="ECO:0000256" key="9">
    <source>
        <dbReference type="ARBA" id="ARBA00022989"/>
    </source>
</evidence>
<evidence type="ECO:0000256" key="1">
    <source>
        <dbReference type="ARBA" id="ARBA00004251"/>
    </source>
</evidence>
<dbReference type="Pfam" id="PF08374">
    <property type="entry name" value="Protocadherin"/>
    <property type="match status" value="1"/>
</dbReference>
<feature type="domain" description="Cadherin" evidence="16">
    <location>
        <begin position="30"/>
        <end position="146"/>
    </location>
</feature>
<dbReference type="InterPro" id="IPR020894">
    <property type="entry name" value="Cadherin_CS"/>
</dbReference>
<feature type="chain" id="PRO_5026922403" evidence="15">
    <location>
        <begin position="33"/>
        <end position="1318"/>
    </location>
</feature>
<dbReference type="PROSITE" id="PS50268">
    <property type="entry name" value="CADHERIN_2"/>
    <property type="match status" value="7"/>
</dbReference>
<name>A0A6J2WI93_CHACN</name>
<dbReference type="Pfam" id="PF00028">
    <property type="entry name" value="Cadherin"/>
    <property type="match status" value="5"/>
</dbReference>
<feature type="domain" description="Cadherin" evidence="16">
    <location>
        <begin position="417"/>
        <end position="530"/>
    </location>
</feature>
<evidence type="ECO:0000256" key="2">
    <source>
        <dbReference type="ARBA" id="ARBA00022475"/>
    </source>
</evidence>
<keyword evidence="11" id="KW-0325">Glycoprotein</keyword>
<evidence type="ECO:0000256" key="10">
    <source>
        <dbReference type="ARBA" id="ARBA00023136"/>
    </source>
</evidence>
<reference evidence="17" key="1">
    <citation type="submission" date="2024-06" db="UniProtKB">
        <authorList>
            <consortium name="RefSeq"/>
        </authorList>
    </citation>
    <scope>NUCLEOTIDE SEQUENCE [LARGE SCALE GENOMIC DNA]</scope>
</reference>
<evidence type="ECO:0000256" key="13">
    <source>
        <dbReference type="SAM" id="MobiDB-lite"/>
    </source>
</evidence>
<keyword evidence="6" id="KW-0677">Repeat</keyword>
<feature type="domain" description="Cadherin" evidence="16">
    <location>
        <begin position="531"/>
        <end position="634"/>
    </location>
</feature>
<dbReference type="InterPro" id="IPR050174">
    <property type="entry name" value="Protocadherin/Cadherin-CA"/>
</dbReference>
<dbReference type="FunFam" id="2.60.40.60:FF:000043">
    <property type="entry name" value="Protocadherin 1"/>
    <property type="match status" value="1"/>
</dbReference>
<feature type="domain" description="Cadherin" evidence="16">
    <location>
        <begin position="294"/>
        <end position="400"/>
    </location>
</feature>
<dbReference type="CTD" id="568198"/>
<feature type="compositionally biased region" description="Basic and acidic residues" evidence="13">
    <location>
        <begin position="1249"/>
        <end position="1259"/>
    </location>
</feature>
<feature type="region of interest" description="Disordered" evidence="13">
    <location>
        <begin position="1001"/>
        <end position="1166"/>
    </location>
</feature>
<dbReference type="Pfam" id="PF08266">
    <property type="entry name" value="Cadherin_2"/>
    <property type="match status" value="1"/>
</dbReference>
<evidence type="ECO:0000256" key="4">
    <source>
        <dbReference type="ARBA" id="ARBA00022692"/>
    </source>
</evidence>
<accession>A0A6J2WI93</accession>
<dbReference type="FunCoup" id="A0A6J2WI93">
    <property type="interactions" value="2"/>
</dbReference>
<evidence type="ECO:0000256" key="8">
    <source>
        <dbReference type="ARBA" id="ARBA00022889"/>
    </source>
</evidence>
<dbReference type="FunFam" id="2.60.40.60:FF:000082">
    <property type="entry name" value="Protocadherin 7b"/>
    <property type="match status" value="1"/>
</dbReference>
<feature type="signal peptide" evidence="15">
    <location>
        <begin position="1"/>
        <end position="32"/>
    </location>
</feature>
<keyword evidence="4 14" id="KW-0812">Transmembrane</keyword>
<dbReference type="FunFam" id="2.60.40.60:FF:000016">
    <property type="entry name" value="Protocadherin 9"/>
    <property type="match status" value="1"/>
</dbReference>
<dbReference type="Gene3D" id="2.60.40.60">
    <property type="entry name" value="Cadherins"/>
    <property type="match status" value="7"/>
</dbReference>
<dbReference type="PRINTS" id="PR00205">
    <property type="entry name" value="CADHERIN"/>
</dbReference>
<evidence type="ECO:0000259" key="16">
    <source>
        <dbReference type="PROSITE" id="PS50268"/>
    </source>
</evidence>
<feature type="compositionally biased region" description="Polar residues" evidence="13">
    <location>
        <begin position="1055"/>
        <end position="1064"/>
    </location>
</feature>
<feature type="region of interest" description="Disordered" evidence="13">
    <location>
        <begin position="1180"/>
        <end position="1304"/>
    </location>
</feature>
<dbReference type="PANTHER" id="PTHR24028">
    <property type="entry name" value="CADHERIN-87A"/>
    <property type="match status" value="1"/>
</dbReference>
<dbReference type="Proteomes" id="UP000504632">
    <property type="component" value="Chromosome 11"/>
</dbReference>
<protein>
    <submittedName>
        <fullName evidence="18">Protocadherin-7</fullName>
    </submittedName>
</protein>
<evidence type="ECO:0000256" key="3">
    <source>
        <dbReference type="ARBA" id="ARBA00022553"/>
    </source>
</evidence>
<dbReference type="PANTHER" id="PTHR24028:SF261">
    <property type="entry name" value="PROTOCADHERIN 7A"/>
    <property type="match status" value="1"/>
</dbReference>
<keyword evidence="10 14" id="KW-0472">Membrane</keyword>
<dbReference type="GeneID" id="115824091"/>
<sequence length="1318" mass="142612">MGSRNLGAVHSARCCYLVLILQLLTQLPRANSALRYRVAEEGPADVHIGNVAADLGLSTSGIGTGDVTFALESGSDYFKIDNVTGELTTGGRRIDREKLPQCQMIFDENECFLDFEVSVIGPLQSWVDLFEGRIVITDINDNTPSFPSPVLTLSVEENRPIGTLYLLPTATDRDFGRNGIDRYELIQDSRDMGSPRRPAGGPVGRENGGDRRRVSESAPGGGGARSSVFELQVADTPDGEKQPQLIVKGSLDREARDSYELVLRVRDGGNPPRSSQALLRVAITDVNDNSPRFERAVYEAEMAENTPPGTPVLQVRATDRDIGVNGQVEYVFGAATESVRRLLRLDEASGWLSVLHRIDREEVAQLRFTVTARDRGQPPRTDRAAVVLSVRDENDNVPVVEIRKIGRIPVRDGAAMVPENVLVDTPVALVQVSDRDQGENGAVTCTVVGDVPFTLKPAGETALAPPPAADEAFDRNRKKYFLHTSALLDYETTRDYSVTIVAVDSGSPSLSSNSSLTVRVVDVNDHAPAFAQSLVEVHFAENNAPGERVVTVVAADADSGKNAEISYSLDPSVNGAFYIDADSGDIRAAAALDREQRERYEFRVIARDKGTPSLQGSATVVVQVTDRNDNAPKFVQEVFTFYVKENLLANSPVGMVTVTDDDEGENAELSLFVEEGEEDDGEGGQNEKEEVFSIENNTGTIFSSASFDRERQSAYTFRVRAVDGGDPPRSATATVSLFVTDENDNAPSITGPANESYTLLPPASGARTVVRTVTASDNDAGSNADLRFTLVGGNPFRLFEIGSSSGVITLAEPLERRHRGLHRLVVRVNDSGVPSLCATALVHVFINDSLVNATLVDAQVARSLAAPLSLDIAGDPDSERALGKQRLSVAIGVLAGAAAVILVILLVVTARQCGAQGKNGYEAGKKEPEEDFFSPQPPQPQPQRDRGRKPRRDKRNGGSKAERSPYGGILTVNGHRHDEEDEDEEASMASERIAARYCAAANGDPSSPRLGNRRHQSSPDLARHYKSSSPLPAVHLQPNSPPAEGKKHQAVQELPPTNTFTGNGNADAMSLGSDQCSDYGCQTTNKYNKQQTLRRVTFSVVSQPQDQGCYDSGLEDSETPSSKSSSGPRLGALPLPEDGYERTTPEGSVGEEEHVENDSRQLPDVALTGKCTRECDEFGHSDTCWMPVPPSPRRHHGSEPPKLSTFASPGDNNNNNEDDSEQDDEGSEHGGDARDTLANGDPLGTLTGDRNRNMGDHNRNLLNRKMTSASYDTFSSAGFGRRHEEEDSHPPEVIPLTRTGGDYKTTSCLTLSRREVYL</sequence>
<dbReference type="InterPro" id="IPR013164">
    <property type="entry name" value="Cadherin_N"/>
</dbReference>
<evidence type="ECO:0000256" key="15">
    <source>
        <dbReference type="SAM" id="SignalP"/>
    </source>
</evidence>
<comment type="subcellular location">
    <subcellularLocation>
        <location evidence="1">Cell membrane</location>
        <topology evidence="1">Single-pass type I membrane protein</topology>
    </subcellularLocation>
</comment>
<feature type="domain" description="Cadherin" evidence="16">
    <location>
        <begin position="147"/>
        <end position="293"/>
    </location>
</feature>
<dbReference type="CDD" id="cd11304">
    <property type="entry name" value="Cadherin_repeat"/>
    <property type="match status" value="7"/>
</dbReference>
<evidence type="ECO:0000256" key="12">
    <source>
        <dbReference type="PROSITE-ProRule" id="PRU00043"/>
    </source>
</evidence>
<evidence type="ECO:0000313" key="17">
    <source>
        <dbReference type="Proteomes" id="UP000504632"/>
    </source>
</evidence>
<feature type="compositionally biased region" description="Basic and acidic residues" evidence="13">
    <location>
        <begin position="1281"/>
        <end position="1290"/>
    </location>
</feature>
<feature type="domain" description="Cadherin" evidence="16">
    <location>
        <begin position="635"/>
        <end position="749"/>
    </location>
</feature>
<evidence type="ECO:0000313" key="18">
    <source>
        <dbReference type="RefSeq" id="XP_030644053.1"/>
    </source>
</evidence>
<keyword evidence="7 12" id="KW-0106">Calcium</keyword>
<feature type="compositionally biased region" description="Polar residues" evidence="13">
    <location>
        <begin position="1265"/>
        <end position="1276"/>
    </location>
</feature>
<dbReference type="FunFam" id="2.60.40.60:FF:000028">
    <property type="entry name" value="Protocadherin 1"/>
    <property type="match status" value="1"/>
</dbReference>
<reference evidence="18" key="2">
    <citation type="submission" date="2025-08" db="UniProtKB">
        <authorList>
            <consortium name="RefSeq"/>
        </authorList>
    </citation>
    <scope>IDENTIFICATION</scope>
</reference>
<organism evidence="17 18">
    <name type="scientific">Chanos chanos</name>
    <name type="common">Milkfish</name>
    <name type="synonym">Mugil chanos</name>
    <dbReference type="NCBI Taxonomy" id="29144"/>
    <lineage>
        <taxon>Eukaryota</taxon>
        <taxon>Metazoa</taxon>
        <taxon>Chordata</taxon>
        <taxon>Craniata</taxon>
        <taxon>Vertebrata</taxon>
        <taxon>Euteleostomi</taxon>
        <taxon>Actinopterygii</taxon>
        <taxon>Neopterygii</taxon>
        <taxon>Teleostei</taxon>
        <taxon>Ostariophysi</taxon>
        <taxon>Gonorynchiformes</taxon>
        <taxon>Chanidae</taxon>
        <taxon>Chanos</taxon>
    </lineage>
</organism>
<dbReference type="SMART" id="SM00112">
    <property type="entry name" value="CA"/>
    <property type="match status" value="7"/>
</dbReference>
<evidence type="ECO:0000256" key="14">
    <source>
        <dbReference type="SAM" id="Phobius"/>
    </source>
</evidence>
<gene>
    <name evidence="18" type="primary">pcdh7a</name>
</gene>
<dbReference type="GO" id="GO:0009653">
    <property type="term" value="P:anatomical structure morphogenesis"/>
    <property type="evidence" value="ECO:0007669"/>
    <property type="project" value="UniProtKB-ARBA"/>
</dbReference>
<dbReference type="InterPro" id="IPR015919">
    <property type="entry name" value="Cadherin-like_sf"/>
</dbReference>
<dbReference type="RefSeq" id="XP_030644053.1">
    <property type="nucleotide sequence ID" value="XM_030788193.1"/>
</dbReference>
<keyword evidence="5 15" id="KW-0732">Signal</keyword>
<feature type="compositionally biased region" description="Acidic residues" evidence="13">
    <location>
        <begin position="1216"/>
        <end position="1226"/>
    </location>
</feature>
<dbReference type="FunFam" id="2.60.40.60:FF:000005">
    <property type="entry name" value="Protocadherin 9"/>
    <property type="match status" value="1"/>
</dbReference>
<dbReference type="InterPro" id="IPR002126">
    <property type="entry name" value="Cadherin-like_dom"/>
</dbReference>
<feature type="transmembrane region" description="Helical" evidence="14">
    <location>
        <begin position="887"/>
        <end position="908"/>
    </location>
</feature>
<proteinExistence type="predicted"/>
<keyword evidence="9 14" id="KW-1133">Transmembrane helix</keyword>
<dbReference type="OrthoDB" id="6252479at2759"/>
<keyword evidence="17" id="KW-1185">Reference proteome</keyword>
<feature type="domain" description="Cadherin" evidence="16">
    <location>
        <begin position="768"/>
        <end position="869"/>
    </location>
</feature>